<evidence type="ECO:0000259" key="1">
    <source>
        <dbReference type="Pfam" id="PF13281"/>
    </source>
</evidence>
<protein>
    <submittedName>
        <fullName evidence="2">DUF4071 domain-containing protein</fullName>
    </submittedName>
    <submittedName>
        <fullName evidence="3">Uncharacterized protein DUF4071</fullName>
    </submittedName>
</protein>
<dbReference type="EMBL" id="VLKW01000002">
    <property type="protein sequence ID" value="TWI50388.1"/>
    <property type="molecule type" value="Genomic_DNA"/>
</dbReference>
<evidence type="ECO:0000313" key="3">
    <source>
        <dbReference type="EMBL" id="TWI50388.1"/>
    </source>
</evidence>
<evidence type="ECO:0000313" key="4">
    <source>
        <dbReference type="Proteomes" id="UP000315112"/>
    </source>
</evidence>
<reference evidence="2 5" key="3">
    <citation type="submission" date="2019-12" db="EMBL/GenBank/DDBJ databases">
        <title>Draft Genome Sequences of Six Type Strains of the Genus Massilia.</title>
        <authorList>
            <person name="Miess H."/>
            <person name="Frediansyah A."/>
            <person name="Goeker M."/>
            <person name="Gross H."/>
        </authorList>
    </citation>
    <scope>NUCLEOTIDE SEQUENCE [LARGE SCALE GENOMIC DNA]</scope>
    <source>
        <strain evidence="2 5">DSM 26639</strain>
    </source>
</reference>
<evidence type="ECO:0000313" key="2">
    <source>
        <dbReference type="EMBL" id="QGZ38098.1"/>
    </source>
</evidence>
<dbReference type="RefSeq" id="WP_145873992.1">
    <property type="nucleotide sequence ID" value="NZ_CP046904.1"/>
</dbReference>
<evidence type="ECO:0000313" key="5">
    <source>
        <dbReference type="Proteomes" id="UP000437862"/>
    </source>
</evidence>
<dbReference type="InterPro" id="IPR025136">
    <property type="entry name" value="MAP3K_TRAF-bd"/>
</dbReference>
<dbReference type="EMBL" id="CP046904">
    <property type="protein sequence ID" value="QGZ38098.1"/>
    <property type="molecule type" value="Genomic_DNA"/>
</dbReference>
<accession>A0A562Q170</accession>
<feature type="domain" description="MAP3K TRAFs-binding" evidence="1">
    <location>
        <begin position="80"/>
        <end position="429"/>
    </location>
</feature>
<proteinExistence type="predicted"/>
<dbReference type="Pfam" id="PF13281">
    <property type="entry name" value="MAP3K_TRAF_bd"/>
    <property type="match status" value="1"/>
</dbReference>
<name>A0A562Q170_9BURK</name>
<gene>
    <name evidence="2" type="ORF">GO485_02900</name>
    <name evidence="3" type="ORF">IP92_01617</name>
</gene>
<sequence length="455" mass="50587">MKPLCFVLMPFGRKADAHGRTIDFDAVYRQAILPAITAAGMESLRADEEAAGGIIHKPMFERLVLCDFAIADLTGANANVFYELGVRHAARPHTTILLFAEGGMLPFDVAALRALPYLLQADGTPADAAGTSQRIGTLLRNSRRPVIDSPLYQLLNDYPDIQRDKTDVFRGRVAYSQGVKTRLASARRNGRDAVWQVERDIDAELRQQGTTGLADAEAGILVDLLLSYRATEAWHDMLRLVELLPAPLDRTVLVREQQAFALNRAGDDDAAERMLRDLLRERGPNSETCGLLGRVYKGRWQQAAAQGRVAEADGWLRAAIDVYRQGFESDWRDTYPGINLLTLMECAAEQDAERAELLPVVLYAARRRLAAAPEDYWNHATMLELHVLRDDRPAAQRCMGAVLNRAREAWEPDTTAANLTFIADARRAIGRAQPWYADLIAQLRARSAALRTGSR</sequence>
<keyword evidence="5" id="KW-1185">Reference proteome</keyword>
<dbReference type="Proteomes" id="UP000437862">
    <property type="component" value="Chromosome"/>
</dbReference>
<dbReference type="OrthoDB" id="9816036at2"/>
<reference evidence="3" key="2">
    <citation type="submission" date="2019-07" db="EMBL/GenBank/DDBJ databases">
        <authorList>
            <person name="Whitman W."/>
            <person name="Huntemann M."/>
            <person name="Clum A."/>
            <person name="Pillay M."/>
            <person name="Palaniappan K."/>
            <person name="Varghese N."/>
            <person name="Mikhailova N."/>
            <person name="Stamatis D."/>
            <person name="Reddy T."/>
            <person name="Daum C."/>
            <person name="Shapiro N."/>
            <person name="Ivanova N."/>
            <person name="Kyrpides N."/>
            <person name="Woyke T."/>
        </authorList>
    </citation>
    <scope>NUCLEOTIDE SEQUENCE</scope>
    <source>
        <strain evidence="3">CGMCC 1.10685</strain>
    </source>
</reference>
<organism evidence="3 4">
    <name type="scientific">Pseudoduganella flava</name>
    <dbReference type="NCBI Taxonomy" id="871742"/>
    <lineage>
        <taxon>Bacteria</taxon>
        <taxon>Pseudomonadati</taxon>
        <taxon>Pseudomonadota</taxon>
        <taxon>Betaproteobacteria</taxon>
        <taxon>Burkholderiales</taxon>
        <taxon>Oxalobacteraceae</taxon>
        <taxon>Telluria group</taxon>
        <taxon>Pseudoduganella</taxon>
    </lineage>
</organism>
<reference evidence="3 4" key="1">
    <citation type="journal article" date="2015" name="Stand. Genomic Sci.">
        <title>Genomic Encyclopedia of Bacterial and Archaeal Type Strains, Phase III: the genomes of soil and plant-associated and newly described type strains.</title>
        <authorList>
            <person name="Whitman W.B."/>
            <person name="Woyke T."/>
            <person name="Klenk H.P."/>
            <person name="Zhou Y."/>
            <person name="Lilburn T.G."/>
            <person name="Beck B.J."/>
            <person name="De Vos P."/>
            <person name="Vandamme P."/>
            <person name="Eisen J.A."/>
            <person name="Garrity G."/>
            <person name="Hugenholtz P."/>
            <person name="Kyrpides N.C."/>
        </authorList>
    </citation>
    <scope>NUCLEOTIDE SEQUENCE [LARGE SCALE GENOMIC DNA]</scope>
    <source>
        <strain evidence="3 4">CGMCC 1.10685</strain>
    </source>
</reference>
<dbReference type="AlphaFoldDB" id="A0A562Q170"/>
<dbReference type="Proteomes" id="UP000315112">
    <property type="component" value="Unassembled WGS sequence"/>
</dbReference>